<evidence type="ECO:0000256" key="2">
    <source>
        <dbReference type="ARBA" id="ARBA00022771"/>
    </source>
</evidence>
<gene>
    <name evidence="6" type="ORF">PVAP13_5NG615900</name>
</gene>
<protein>
    <recommendedName>
        <fullName evidence="5">RING-type domain-containing protein</fullName>
    </recommendedName>
</protein>
<evidence type="ECO:0000256" key="3">
    <source>
        <dbReference type="ARBA" id="ARBA00022833"/>
    </source>
</evidence>
<dbReference type="Proteomes" id="UP000823388">
    <property type="component" value="Chromosome 5N"/>
</dbReference>
<evidence type="ECO:0000313" key="7">
    <source>
        <dbReference type="Proteomes" id="UP000823388"/>
    </source>
</evidence>
<dbReference type="InterPro" id="IPR052788">
    <property type="entry name" value="RING-type_E3_ligase_ATL"/>
</dbReference>
<evidence type="ECO:0000259" key="5">
    <source>
        <dbReference type="PROSITE" id="PS50089"/>
    </source>
</evidence>
<dbReference type="PANTHER" id="PTHR45798">
    <property type="entry name" value="RING-H2 FINGER PROTEIN ATL61-RELATED-RELATED"/>
    <property type="match status" value="1"/>
</dbReference>
<name>A0A8T0SBL2_PANVG</name>
<dbReference type="InterPro" id="IPR013083">
    <property type="entry name" value="Znf_RING/FYVE/PHD"/>
</dbReference>
<organism evidence="6 7">
    <name type="scientific">Panicum virgatum</name>
    <name type="common">Blackwell switchgrass</name>
    <dbReference type="NCBI Taxonomy" id="38727"/>
    <lineage>
        <taxon>Eukaryota</taxon>
        <taxon>Viridiplantae</taxon>
        <taxon>Streptophyta</taxon>
        <taxon>Embryophyta</taxon>
        <taxon>Tracheophyta</taxon>
        <taxon>Spermatophyta</taxon>
        <taxon>Magnoliopsida</taxon>
        <taxon>Liliopsida</taxon>
        <taxon>Poales</taxon>
        <taxon>Poaceae</taxon>
        <taxon>PACMAD clade</taxon>
        <taxon>Panicoideae</taxon>
        <taxon>Panicodae</taxon>
        <taxon>Paniceae</taxon>
        <taxon>Panicinae</taxon>
        <taxon>Panicum</taxon>
        <taxon>Panicum sect. Hiantes</taxon>
    </lineage>
</organism>
<keyword evidence="2 4" id="KW-0863">Zinc-finger</keyword>
<sequence length="251" mass="26906">MAVAAPRPNGHDVTAGKMKKGLDLVSLPGGSQRSELVLHLALTETHEWFGIGGASGRLRRPRVLTRDKRLPLASSGPDYLRSAADCRRLIVRGVMHVLRDEGFHGLNAADWDAAVPRGFEARVAERARALPAGCACRCEVSIRIGVEFVYSEPAALLRACTDAGDLMTSRAAGGVGDGAAPPCSICLEEMARDAEATCLPGCGHGFHSRCIGRWFQKASTCPVCRRDKLQYLPPGYTAVHDMMHSDPEGSC</sequence>
<dbReference type="GO" id="GO:0008270">
    <property type="term" value="F:zinc ion binding"/>
    <property type="evidence" value="ECO:0007669"/>
    <property type="project" value="UniProtKB-KW"/>
</dbReference>
<feature type="domain" description="RING-type" evidence="5">
    <location>
        <begin position="183"/>
        <end position="225"/>
    </location>
</feature>
<dbReference type="OrthoDB" id="636518at2759"/>
<dbReference type="PROSITE" id="PS50089">
    <property type="entry name" value="ZF_RING_2"/>
    <property type="match status" value="1"/>
</dbReference>
<evidence type="ECO:0000313" key="6">
    <source>
        <dbReference type="EMBL" id="KAG2594046.1"/>
    </source>
</evidence>
<dbReference type="Gene3D" id="3.30.40.10">
    <property type="entry name" value="Zinc/RING finger domain, C3HC4 (zinc finger)"/>
    <property type="match status" value="1"/>
</dbReference>
<dbReference type="AlphaFoldDB" id="A0A8T0SBL2"/>
<keyword evidence="3" id="KW-0862">Zinc</keyword>
<keyword evidence="1" id="KW-0479">Metal-binding</keyword>
<dbReference type="PANTHER" id="PTHR45798:SF97">
    <property type="entry name" value="ALCOHOL-SENSITIVE RING FINGER PROTEIN 1"/>
    <property type="match status" value="1"/>
</dbReference>
<dbReference type="Pfam" id="PF13639">
    <property type="entry name" value="zf-RING_2"/>
    <property type="match status" value="1"/>
</dbReference>
<dbReference type="EMBL" id="CM029046">
    <property type="protein sequence ID" value="KAG2594046.1"/>
    <property type="molecule type" value="Genomic_DNA"/>
</dbReference>
<proteinExistence type="predicted"/>
<keyword evidence="7" id="KW-1185">Reference proteome</keyword>
<dbReference type="InterPro" id="IPR001841">
    <property type="entry name" value="Znf_RING"/>
</dbReference>
<reference evidence="6" key="1">
    <citation type="submission" date="2020-05" db="EMBL/GenBank/DDBJ databases">
        <title>WGS assembly of Panicum virgatum.</title>
        <authorList>
            <person name="Lovell J.T."/>
            <person name="Jenkins J."/>
            <person name="Shu S."/>
            <person name="Juenger T.E."/>
            <person name="Schmutz J."/>
        </authorList>
    </citation>
    <scope>NUCLEOTIDE SEQUENCE</scope>
    <source>
        <strain evidence="6">AP13</strain>
    </source>
</reference>
<accession>A0A8T0SBL2</accession>
<evidence type="ECO:0000256" key="4">
    <source>
        <dbReference type="PROSITE-ProRule" id="PRU00175"/>
    </source>
</evidence>
<dbReference type="SUPFAM" id="SSF57850">
    <property type="entry name" value="RING/U-box"/>
    <property type="match status" value="1"/>
</dbReference>
<comment type="caution">
    <text evidence="6">The sequence shown here is derived from an EMBL/GenBank/DDBJ whole genome shotgun (WGS) entry which is preliminary data.</text>
</comment>
<dbReference type="SMART" id="SM00184">
    <property type="entry name" value="RING"/>
    <property type="match status" value="1"/>
</dbReference>
<evidence type="ECO:0000256" key="1">
    <source>
        <dbReference type="ARBA" id="ARBA00022723"/>
    </source>
</evidence>